<proteinExistence type="predicted"/>
<evidence type="ECO:0000256" key="2">
    <source>
        <dbReference type="SAM" id="SignalP"/>
    </source>
</evidence>
<keyword evidence="4" id="KW-1185">Reference proteome</keyword>
<sequence>MHIVTFVVIIAAAAALQSKEFFHSKRGGGRLFVPLSEKRGPAALFSDENGGIQSYGRGRWHENEERMFKNLGQKESLTRSEFIKRGGGRNFGGHKRAGARFFTPTEQQHDTGLFATQKKRVHGFLPFLRQNEVVTEEKKGGGRTFSLEKKGGARMFRGGKRDHMDEYPEWSMYEDTPQPESEQGNGEEPIAIQ</sequence>
<keyword evidence="2" id="KW-0732">Signal</keyword>
<evidence type="ECO:0000256" key="1">
    <source>
        <dbReference type="SAM" id="MobiDB-lite"/>
    </source>
</evidence>
<comment type="caution">
    <text evidence="3">The sequence shown here is derived from an EMBL/GenBank/DDBJ whole genome shotgun (WGS) entry which is preliminary data.</text>
</comment>
<dbReference type="AlphaFoldDB" id="A0AAD5QD77"/>
<organism evidence="3 4">
    <name type="scientific">Parelaphostrongylus tenuis</name>
    <name type="common">Meningeal worm</name>
    <dbReference type="NCBI Taxonomy" id="148309"/>
    <lineage>
        <taxon>Eukaryota</taxon>
        <taxon>Metazoa</taxon>
        <taxon>Ecdysozoa</taxon>
        <taxon>Nematoda</taxon>
        <taxon>Chromadorea</taxon>
        <taxon>Rhabditida</taxon>
        <taxon>Rhabditina</taxon>
        <taxon>Rhabditomorpha</taxon>
        <taxon>Strongyloidea</taxon>
        <taxon>Metastrongylidae</taxon>
        <taxon>Parelaphostrongylus</taxon>
    </lineage>
</organism>
<dbReference type="EMBL" id="JAHQIW010000364">
    <property type="protein sequence ID" value="KAJ1347668.1"/>
    <property type="molecule type" value="Genomic_DNA"/>
</dbReference>
<reference evidence="3" key="1">
    <citation type="submission" date="2021-06" db="EMBL/GenBank/DDBJ databases">
        <title>Parelaphostrongylus tenuis whole genome reference sequence.</title>
        <authorList>
            <person name="Garwood T.J."/>
            <person name="Larsen P.A."/>
            <person name="Fountain-Jones N.M."/>
            <person name="Garbe J.R."/>
            <person name="Macchietto M.G."/>
            <person name="Kania S.A."/>
            <person name="Gerhold R.W."/>
            <person name="Richards J.E."/>
            <person name="Wolf T.M."/>
        </authorList>
    </citation>
    <scope>NUCLEOTIDE SEQUENCE</scope>
    <source>
        <strain evidence="3">MNPRO001-30</strain>
        <tissue evidence="3">Meninges</tissue>
    </source>
</reference>
<feature type="region of interest" description="Disordered" evidence="1">
    <location>
        <begin position="152"/>
        <end position="193"/>
    </location>
</feature>
<accession>A0AAD5QD77</accession>
<gene>
    <name evidence="3" type="ORF">KIN20_002792</name>
</gene>
<evidence type="ECO:0000313" key="3">
    <source>
        <dbReference type="EMBL" id="KAJ1347668.1"/>
    </source>
</evidence>
<name>A0AAD5QD77_PARTN</name>
<feature type="signal peptide" evidence="2">
    <location>
        <begin position="1"/>
        <end position="15"/>
    </location>
</feature>
<dbReference type="Proteomes" id="UP001196413">
    <property type="component" value="Unassembled WGS sequence"/>
</dbReference>
<feature type="chain" id="PRO_5041943349" evidence="2">
    <location>
        <begin position="16"/>
        <end position="193"/>
    </location>
</feature>
<evidence type="ECO:0000313" key="4">
    <source>
        <dbReference type="Proteomes" id="UP001196413"/>
    </source>
</evidence>
<protein>
    <submittedName>
        <fullName evidence="3">Uncharacterized protein</fullName>
    </submittedName>
</protein>